<reference evidence="1" key="2">
    <citation type="journal article" date="2015" name="Fish Shellfish Immunol.">
        <title>Early steps in the European eel (Anguilla anguilla)-Vibrio vulnificus interaction in the gills: Role of the RtxA13 toxin.</title>
        <authorList>
            <person name="Callol A."/>
            <person name="Pajuelo D."/>
            <person name="Ebbesson L."/>
            <person name="Teles M."/>
            <person name="MacKenzie S."/>
            <person name="Amaro C."/>
        </authorList>
    </citation>
    <scope>NUCLEOTIDE SEQUENCE</scope>
</reference>
<proteinExistence type="predicted"/>
<reference evidence="1" key="1">
    <citation type="submission" date="2014-11" db="EMBL/GenBank/DDBJ databases">
        <authorList>
            <person name="Amaro Gonzalez C."/>
        </authorList>
    </citation>
    <scope>NUCLEOTIDE SEQUENCE</scope>
</reference>
<evidence type="ECO:0000313" key="1">
    <source>
        <dbReference type="EMBL" id="JAH66439.1"/>
    </source>
</evidence>
<dbReference type="EMBL" id="GBXM01042138">
    <property type="protein sequence ID" value="JAH66439.1"/>
    <property type="molecule type" value="Transcribed_RNA"/>
</dbReference>
<sequence length="43" mass="4754">MSRQRQRGNMMWLIRSAVADRRGCMASGKEGEANTADTSLLVV</sequence>
<accession>A0A0E9UKS3</accession>
<organism evidence="1">
    <name type="scientific">Anguilla anguilla</name>
    <name type="common">European freshwater eel</name>
    <name type="synonym">Muraena anguilla</name>
    <dbReference type="NCBI Taxonomy" id="7936"/>
    <lineage>
        <taxon>Eukaryota</taxon>
        <taxon>Metazoa</taxon>
        <taxon>Chordata</taxon>
        <taxon>Craniata</taxon>
        <taxon>Vertebrata</taxon>
        <taxon>Euteleostomi</taxon>
        <taxon>Actinopterygii</taxon>
        <taxon>Neopterygii</taxon>
        <taxon>Teleostei</taxon>
        <taxon>Anguilliformes</taxon>
        <taxon>Anguillidae</taxon>
        <taxon>Anguilla</taxon>
    </lineage>
</organism>
<dbReference type="AlphaFoldDB" id="A0A0E9UKS3"/>
<name>A0A0E9UKS3_ANGAN</name>
<protein>
    <submittedName>
        <fullName evidence="1">Uncharacterized protein</fullName>
    </submittedName>
</protein>